<comment type="caution">
    <text evidence="3">The sequence shown here is derived from an EMBL/GenBank/DDBJ whole genome shotgun (WGS) entry which is preliminary data.</text>
</comment>
<protein>
    <submittedName>
        <fullName evidence="3">Cell wall-binding repeat-containing protein</fullName>
    </submittedName>
</protein>
<accession>A0A7Y0EKD3</accession>
<dbReference type="Gene3D" id="3.40.50.12090">
    <property type="match status" value="2"/>
</dbReference>
<reference evidence="3 4" key="1">
    <citation type="submission" date="2020-06" db="EMBL/GenBank/DDBJ databases">
        <title>Complete Genome Sequence of Clostridium muelleri sp. nov. P21T, an Acid-Alcohol Producing Acetogen Isolated from Old Hay.</title>
        <authorList>
            <person name="Duncan K.E."/>
            <person name="Tanner R.S."/>
        </authorList>
    </citation>
    <scope>NUCLEOTIDE SEQUENCE [LARGE SCALE GENOMIC DNA]</scope>
    <source>
        <strain evidence="3 4">P21</strain>
    </source>
</reference>
<feature type="signal peptide" evidence="2">
    <location>
        <begin position="1"/>
        <end position="30"/>
    </location>
</feature>
<dbReference type="InterPro" id="IPR007253">
    <property type="entry name" value="Cell_wall-bd_2"/>
</dbReference>
<dbReference type="RefSeq" id="WP_169299666.1">
    <property type="nucleotide sequence ID" value="NZ_JABBNI010000063.1"/>
</dbReference>
<dbReference type="Proteomes" id="UP000537131">
    <property type="component" value="Unassembled WGS sequence"/>
</dbReference>
<keyword evidence="1 2" id="KW-0732">Signal</keyword>
<organism evidence="3 4">
    <name type="scientific">Clostridium muellerianum</name>
    <dbReference type="NCBI Taxonomy" id="2716538"/>
    <lineage>
        <taxon>Bacteria</taxon>
        <taxon>Bacillati</taxon>
        <taxon>Bacillota</taxon>
        <taxon>Clostridia</taxon>
        <taxon>Eubacteriales</taxon>
        <taxon>Clostridiaceae</taxon>
        <taxon>Clostridium</taxon>
    </lineage>
</organism>
<evidence type="ECO:0000313" key="3">
    <source>
        <dbReference type="EMBL" id="NMM65074.1"/>
    </source>
</evidence>
<name>A0A7Y0EKD3_9CLOT</name>
<dbReference type="PANTHER" id="PTHR30032:SF8">
    <property type="entry name" value="GERMINATION-SPECIFIC N-ACETYLMURAMOYL-L-ALANINE AMIDASE"/>
    <property type="match status" value="1"/>
</dbReference>
<sequence>MNIKSGKVFASSALMSLVLAAALSVGTVKAAEGTITRIGEIDRYATAAKVATSNWTNSDDVILVTGEGYADAVSASALAKRLNAPILLTSPGSLSTYTENALTALNTKNIYIIGGNASVSASVRTKLKANYNLIELGGADRYETNAKVAQKLVDLGVKADEVIMVGGEGFSDALSVAPIAAAKGQILLLGMNSAEYMKPVIDFVSKNNSKVTVVGTKNVINNSIYSAVNAVKRIDGGTDRFDTNMKVLDAFKDTLKMDKMYIANASGDGYADALVASAVAGKSDAPLILVDTEGSYGTTNAIVYIKDNATSKTDLNVIGGTGVVSKNTGDAINAAAADSKDGNGQATIQSIEAVNLNQFKVHFNTAVYNSSAEDVRNYKIDGIELTPVDVNGNAIDENGAVAKAIDDKTVLITLASPRKQYDGVIISVKKSILNKDKSQTIDAFDQNVTFWDTEVPKLKSINMEGNNLLTLEFSEVANIKDILSLESKIKIDGQNIANYGIDSNPSLTKIKNGIIVNGSTWTNDVQFYFATPIPVGDHSLEISDGETNEILSDAAGFALKKSNLNFKIAANTTNPSIISINEAASGEVHIIFDRAMDRKTAFDSKNYELNGVNLNYMSAVSFDNDNNDCTIKIKGLSNIQPGANTLYISNNVKDAYGNKVGNDTRVSFNAIKDETKPTVVSVKAIDSETIRVRFSKDVNYFYATNKSNYKLDDNQGVNISNHIDAIYSTGGGNENSNTNIYDIKLKKVNPDNSNDDWRLTGSNYKLTIKNIIDTVTKPNTMDDYSDTFTCVDDIAPKVTGVYYKQNSFSGKDQVVIYFTEAMDVNTVINKNNYKFANGEGDTKSLPDDANVIFGGDNKSVIIEFPTRYHVKIADAQGNIANTGITNDVLKLIVSNVKDKSLNVLDGVAYTSAIFVNSTGAKVKANTIKVYYEGDDLKASIQFDRAIDNLNPSDFSLGKVAPTSASADGNKVILTFKDGDLATASEKNVVSQIRFANGKINSNANTTKIDLIKSQGQKAYLAIKTYAKTTDETGASIYTLSDEAASIQNTIYDYEANPKTAPEYFTASKDANGGRVYITFDTILSANSGIKADDFVFIGTNGTEIKPDSVAINKNTVIFNFDNDNNNIQAFTGKVSVKVKNTVLITTERDSDGKYVNYIPSSDDLKERNINIVSS</sequence>
<dbReference type="InterPro" id="IPR014755">
    <property type="entry name" value="Cu-Rt/internalin_Ig-like"/>
</dbReference>
<dbReference type="Pfam" id="PF04122">
    <property type="entry name" value="CW_binding_2"/>
    <property type="match status" value="3"/>
</dbReference>
<dbReference type="PANTHER" id="PTHR30032">
    <property type="entry name" value="N-ACETYLMURAMOYL-L-ALANINE AMIDASE-RELATED"/>
    <property type="match status" value="1"/>
</dbReference>
<gene>
    <name evidence="3" type="ORF">HBE96_21045</name>
</gene>
<dbReference type="Gene3D" id="2.60.40.1220">
    <property type="match status" value="4"/>
</dbReference>
<feature type="chain" id="PRO_5031223188" evidence="2">
    <location>
        <begin position="31"/>
        <end position="1174"/>
    </location>
</feature>
<dbReference type="EMBL" id="JABBNI010000063">
    <property type="protein sequence ID" value="NMM65074.1"/>
    <property type="molecule type" value="Genomic_DNA"/>
</dbReference>
<dbReference type="InterPro" id="IPR051922">
    <property type="entry name" value="Bact_Sporulation_Assoc"/>
</dbReference>
<evidence type="ECO:0000313" key="4">
    <source>
        <dbReference type="Proteomes" id="UP000537131"/>
    </source>
</evidence>
<evidence type="ECO:0000256" key="1">
    <source>
        <dbReference type="ARBA" id="ARBA00022729"/>
    </source>
</evidence>
<dbReference type="AlphaFoldDB" id="A0A7Y0EKD3"/>
<keyword evidence="4" id="KW-1185">Reference proteome</keyword>
<evidence type="ECO:0000256" key="2">
    <source>
        <dbReference type="SAM" id="SignalP"/>
    </source>
</evidence>
<proteinExistence type="predicted"/>